<dbReference type="Pfam" id="PF01119">
    <property type="entry name" value="DNA_mis_repair"/>
    <property type="match status" value="1"/>
</dbReference>
<dbReference type="PANTHER" id="PTHR10073">
    <property type="entry name" value="DNA MISMATCH REPAIR PROTEIN MLH, PMS, MUTL"/>
    <property type="match status" value="1"/>
</dbReference>
<evidence type="ECO:0000256" key="2">
    <source>
        <dbReference type="ARBA" id="ARBA00021975"/>
    </source>
</evidence>
<dbReference type="InterPro" id="IPR042120">
    <property type="entry name" value="MutL_C_dimsub"/>
</dbReference>
<organism evidence="8 9">
    <name type="scientific">Treponema maltophilum ATCC 51939</name>
    <dbReference type="NCBI Taxonomy" id="1125699"/>
    <lineage>
        <taxon>Bacteria</taxon>
        <taxon>Pseudomonadati</taxon>
        <taxon>Spirochaetota</taxon>
        <taxon>Spirochaetia</taxon>
        <taxon>Spirochaetales</taxon>
        <taxon>Treponemataceae</taxon>
        <taxon>Treponema</taxon>
    </lineage>
</organism>
<dbReference type="Pfam" id="PF08676">
    <property type="entry name" value="MutL_C"/>
    <property type="match status" value="1"/>
</dbReference>
<dbReference type="GO" id="GO:0140664">
    <property type="term" value="F:ATP-dependent DNA damage sensor activity"/>
    <property type="evidence" value="ECO:0007669"/>
    <property type="project" value="InterPro"/>
</dbReference>
<dbReference type="eggNOG" id="COG0323">
    <property type="taxonomic scope" value="Bacteria"/>
</dbReference>
<dbReference type="PATRIC" id="fig|1125699.3.peg.882"/>
<dbReference type="AlphaFoldDB" id="S3JX41"/>
<keyword evidence="9" id="KW-1185">Reference proteome</keyword>
<dbReference type="Gene3D" id="3.30.1540.20">
    <property type="entry name" value="MutL, C-terminal domain, dimerisation subdomain"/>
    <property type="match status" value="1"/>
</dbReference>
<dbReference type="CDD" id="cd00782">
    <property type="entry name" value="MutL_Trans"/>
    <property type="match status" value="1"/>
</dbReference>
<dbReference type="FunFam" id="3.30.565.10:FF:000003">
    <property type="entry name" value="DNA mismatch repair endonuclease MutL"/>
    <property type="match status" value="1"/>
</dbReference>
<dbReference type="Gene3D" id="3.30.1370.100">
    <property type="entry name" value="MutL, C-terminal domain, regulatory subdomain"/>
    <property type="match status" value="1"/>
</dbReference>
<comment type="caution">
    <text evidence="8">The sequence shown here is derived from an EMBL/GenBank/DDBJ whole genome shotgun (WGS) entry which is preliminary data.</text>
</comment>
<dbReference type="Gene3D" id="3.30.565.10">
    <property type="entry name" value="Histidine kinase-like ATPase, C-terminal domain"/>
    <property type="match status" value="1"/>
</dbReference>
<evidence type="ECO:0000313" key="9">
    <source>
        <dbReference type="Proteomes" id="UP000014541"/>
    </source>
</evidence>
<evidence type="ECO:0000256" key="3">
    <source>
        <dbReference type="ARBA" id="ARBA00022763"/>
    </source>
</evidence>
<feature type="domain" description="DNA mismatch repair protein S5" evidence="7">
    <location>
        <begin position="230"/>
        <end position="365"/>
    </location>
</feature>
<proteinExistence type="inferred from homology"/>
<feature type="domain" description="MutL C-terminal dimerisation" evidence="6">
    <location>
        <begin position="490"/>
        <end position="623"/>
    </location>
</feature>
<evidence type="ECO:0000259" key="6">
    <source>
        <dbReference type="SMART" id="SM00853"/>
    </source>
</evidence>
<evidence type="ECO:0000256" key="4">
    <source>
        <dbReference type="ARBA" id="ARBA00023204"/>
    </source>
</evidence>
<name>S3JX41_TREMA</name>
<dbReference type="GO" id="GO:0030983">
    <property type="term" value="F:mismatched DNA binding"/>
    <property type="evidence" value="ECO:0007669"/>
    <property type="project" value="InterPro"/>
</dbReference>
<dbReference type="InterPro" id="IPR013507">
    <property type="entry name" value="DNA_mismatch_S5_2-like"/>
</dbReference>
<dbReference type="InterPro" id="IPR020568">
    <property type="entry name" value="Ribosomal_Su5_D2-typ_SF"/>
</dbReference>
<dbReference type="GO" id="GO:0005524">
    <property type="term" value="F:ATP binding"/>
    <property type="evidence" value="ECO:0007669"/>
    <property type="project" value="InterPro"/>
</dbReference>
<dbReference type="SMART" id="SM01340">
    <property type="entry name" value="DNA_mis_repair"/>
    <property type="match status" value="1"/>
</dbReference>
<evidence type="ECO:0000256" key="5">
    <source>
        <dbReference type="HAMAP-Rule" id="MF_00149"/>
    </source>
</evidence>
<dbReference type="Pfam" id="PF13589">
    <property type="entry name" value="HATPase_c_3"/>
    <property type="match status" value="1"/>
</dbReference>
<dbReference type="InterPro" id="IPR037198">
    <property type="entry name" value="MutL_C_sf"/>
</dbReference>
<dbReference type="InterPro" id="IPR002099">
    <property type="entry name" value="MutL/Mlh/PMS"/>
</dbReference>
<dbReference type="InterPro" id="IPR020667">
    <property type="entry name" value="DNA_mismatch_repair_MutL"/>
</dbReference>
<evidence type="ECO:0000313" key="8">
    <source>
        <dbReference type="EMBL" id="EPF30548.1"/>
    </source>
</evidence>
<reference evidence="8 9" key="1">
    <citation type="submission" date="2013-04" db="EMBL/GenBank/DDBJ databases">
        <title>The Genome Sequence of Treponema maltophilum ATCC 51939.</title>
        <authorList>
            <consortium name="The Broad Institute Genomics Platform"/>
            <person name="Earl A."/>
            <person name="Ward D."/>
            <person name="Feldgarden M."/>
            <person name="Gevers D."/>
            <person name="Leonetti C."/>
            <person name="Blanton J.M."/>
            <person name="Dewhirst F.E."/>
            <person name="Izard J."/>
            <person name="Walker B."/>
            <person name="Young S."/>
            <person name="Zeng Q."/>
            <person name="Gargeya S."/>
            <person name="Fitzgerald M."/>
            <person name="Haas B."/>
            <person name="Abouelleil A."/>
            <person name="Allen A.W."/>
            <person name="Alvarado L."/>
            <person name="Arachchi H.M."/>
            <person name="Berlin A.M."/>
            <person name="Chapman S.B."/>
            <person name="Gainer-Dewar J."/>
            <person name="Goldberg J."/>
            <person name="Griggs A."/>
            <person name="Gujja S."/>
            <person name="Hansen M."/>
            <person name="Howarth C."/>
            <person name="Imamovic A."/>
            <person name="Ireland A."/>
            <person name="Larimer J."/>
            <person name="McCowan C."/>
            <person name="Murphy C."/>
            <person name="Pearson M."/>
            <person name="Poon T.W."/>
            <person name="Priest M."/>
            <person name="Roberts A."/>
            <person name="Saif S."/>
            <person name="Shea T."/>
            <person name="Sisk P."/>
            <person name="Sykes S."/>
            <person name="Wortman J."/>
            <person name="Nusbaum C."/>
            <person name="Birren B."/>
        </authorList>
    </citation>
    <scope>NUCLEOTIDE SEQUENCE [LARGE SCALE GENOMIC DNA]</scope>
    <source>
        <strain evidence="8 9">ATCC 51939</strain>
    </source>
</reference>
<dbReference type="EMBL" id="ATFF01000006">
    <property type="protein sequence ID" value="EPF30548.1"/>
    <property type="molecule type" value="Genomic_DNA"/>
</dbReference>
<dbReference type="GO" id="GO:0006298">
    <property type="term" value="P:mismatch repair"/>
    <property type="evidence" value="ECO:0007669"/>
    <property type="project" value="UniProtKB-UniRule"/>
</dbReference>
<sequence length="666" mass="73057">MSENDIEFRPVKTLVPEVARKIAAGEVIDRPCAVLREFLDNAVDSGASRITAEIESGGTSLIRVADNGCGMTKEDVELCALPHATSKIVSDGDLEHLTTLGFRGEALASIAAVSRLEITACRNGQAWHLETGPDNKQFIGPASLPAGTVAVCRGLFENFPARHRFLKRAQAETALCKQVFIDKSLPFPDRAFRLICDSKIRFDFPAGQTPVQRFCSALEMNENLPLFYEIRSHDGKNAAEHSADAENRAAKNVPQGAGAAAVSPASPAWSFSIILGESGMYRSDRKLMYVFVNGRRVQEYALLQAIDYGAEGYFPNGTHPIACLFLNIDSSLVDFNIHPAKKEVRFKDIGPVHHGISSAVRNFYRDLSIHELSRENVSEAAVKMSSDPMRFSKSSGATRAEPRNSALYGDFFNDGFFGSGKACEREHASDYADYTGSANGARSLAEAAFFNADRHTQIGNKAGENAAYDTAEVTDSAESAGTSAANNLRFIGSALGVFLIAEKDGDLYLVDQHAGHERLLFERFLETAGEKQALLVPLVIETASEDDDRYLESLVPSLHKAGFTMKNCGSGRWEVESVPIKWHGTERDLQKDLLDKRIAPDEIIRSIAATSSCRAAVKDGHVLDPLTAQRLLFDIFNLKDPHCPHGRPIWTKITKEELFRAVRRTE</sequence>
<protein>
    <recommendedName>
        <fullName evidence="2 5">DNA mismatch repair protein MutL</fullName>
    </recommendedName>
</protein>
<dbReference type="InterPro" id="IPR014721">
    <property type="entry name" value="Ribsml_uS5_D2-typ_fold_subgr"/>
</dbReference>
<dbReference type="InterPro" id="IPR038973">
    <property type="entry name" value="MutL/Mlh/Pms-like"/>
</dbReference>
<dbReference type="InterPro" id="IPR014762">
    <property type="entry name" value="DNA_mismatch_repair_CS"/>
</dbReference>
<accession>S3JX41</accession>
<dbReference type="PROSITE" id="PS00058">
    <property type="entry name" value="DNA_MISMATCH_REPAIR_1"/>
    <property type="match status" value="1"/>
</dbReference>
<comment type="function">
    <text evidence="5">This protein is involved in the repair of mismatches in DNA. It is required for dam-dependent methyl-directed DNA mismatch repair. May act as a 'molecular matchmaker', a protein that promotes the formation of a stable complex between two or more DNA-binding proteins in an ATP-dependent manner without itself being part of a final effector complex.</text>
</comment>
<evidence type="ECO:0000256" key="1">
    <source>
        <dbReference type="ARBA" id="ARBA00006082"/>
    </source>
</evidence>
<keyword evidence="3 5" id="KW-0227">DNA damage</keyword>
<dbReference type="SUPFAM" id="SSF55874">
    <property type="entry name" value="ATPase domain of HSP90 chaperone/DNA topoisomerase II/histidine kinase"/>
    <property type="match status" value="1"/>
</dbReference>
<dbReference type="InterPro" id="IPR042121">
    <property type="entry name" value="MutL_C_regsub"/>
</dbReference>
<keyword evidence="4 5" id="KW-0234">DNA repair</keyword>
<dbReference type="SUPFAM" id="SSF54211">
    <property type="entry name" value="Ribosomal protein S5 domain 2-like"/>
    <property type="match status" value="1"/>
</dbReference>
<dbReference type="InterPro" id="IPR036890">
    <property type="entry name" value="HATPase_C_sf"/>
</dbReference>
<evidence type="ECO:0000259" key="7">
    <source>
        <dbReference type="SMART" id="SM01340"/>
    </source>
</evidence>
<dbReference type="SMART" id="SM00853">
    <property type="entry name" value="MutL_C"/>
    <property type="match status" value="1"/>
</dbReference>
<dbReference type="PANTHER" id="PTHR10073:SF12">
    <property type="entry name" value="DNA MISMATCH REPAIR PROTEIN MLH1"/>
    <property type="match status" value="1"/>
</dbReference>
<dbReference type="CDD" id="cd16926">
    <property type="entry name" value="HATPase_MutL-MLH-PMS-like"/>
    <property type="match status" value="1"/>
</dbReference>
<gene>
    <name evidence="5" type="primary">mutL</name>
    <name evidence="8" type="ORF">HMPREF9194_00865</name>
</gene>
<dbReference type="SUPFAM" id="SSF118116">
    <property type="entry name" value="DNA mismatch repair protein MutL"/>
    <property type="match status" value="1"/>
</dbReference>
<dbReference type="Proteomes" id="UP000014541">
    <property type="component" value="Unassembled WGS sequence"/>
</dbReference>
<dbReference type="NCBIfam" id="TIGR00585">
    <property type="entry name" value="mutl"/>
    <property type="match status" value="1"/>
</dbReference>
<dbReference type="HOGENOM" id="CLU_004131_4_1_12"/>
<dbReference type="HAMAP" id="MF_00149">
    <property type="entry name" value="DNA_mis_repair"/>
    <property type="match status" value="1"/>
</dbReference>
<dbReference type="GO" id="GO:0032300">
    <property type="term" value="C:mismatch repair complex"/>
    <property type="evidence" value="ECO:0007669"/>
    <property type="project" value="InterPro"/>
</dbReference>
<dbReference type="InterPro" id="IPR014790">
    <property type="entry name" value="MutL_C"/>
</dbReference>
<dbReference type="OrthoDB" id="9763467at2"/>
<comment type="similarity">
    <text evidence="1 5">Belongs to the DNA mismatch repair MutL/HexB family.</text>
</comment>
<dbReference type="GO" id="GO:0016887">
    <property type="term" value="F:ATP hydrolysis activity"/>
    <property type="evidence" value="ECO:0007669"/>
    <property type="project" value="InterPro"/>
</dbReference>
<dbReference type="Gene3D" id="3.30.230.10">
    <property type="match status" value="1"/>
</dbReference>
<dbReference type="STRING" id="1125699.HMPREF9194_00865"/>
<dbReference type="RefSeq" id="WP_016525159.1">
    <property type="nucleotide sequence ID" value="NZ_KE332518.1"/>
</dbReference>